<feature type="region of interest" description="Disordered" evidence="1">
    <location>
        <begin position="1"/>
        <end position="96"/>
    </location>
</feature>
<dbReference type="EnsemblPlants" id="MELO3C023991.2.1">
    <property type="protein sequence ID" value="MELO3C023991.2.1"/>
    <property type="gene ID" value="MELO3C023991.2"/>
</dbReference>
<reference evidence="2" key="1">
    <citation type="submission" date="2023-03" db="UniProtKB">
        <authorList>
            <consortium name="EnsemblPlants"/>
        </authorList>
    </citation>
    <scope>IDENTIFICATION</scope>
</reference>
<accession>A0A9I9DTQ3</accession>
<evidence type="ECO:0000256" key="1">
    <source>
        <dbReference type="SAM" id="MobiDB-lite"/>
    </source>
</evidence>
<evidence type="ECO:0000313" key="2">
    <source>
        <dbReference type="EnsemblPlants" id="MELO3C023991.2.1"/>
    </source>
</evidence>
<protein>
    <submittedName>
        <fullName evidence="2">Uncharacterized protein</fullName>
    </submittedName>
</protein>
<proteinExistence type="predicted"/>
<dbReference type="Gramene" id="MELO3C023991.2.1">
    <property type="protein sequence ID" value="MELO3C023991.2.1"/>
    <property type="gene ID" value="MELO3C023991.2"/>
</dbReference>
<feature type="compositionally biased region" description="Basic residues" evidence="1">
    <location>
        <begin position="31"/>
        <end position="42"/>
    </location>
</feature>
<name>A0A9I9DTQ3_CUCME</name>
<dbReference type="AlphaFoldDB" id="A0A9I9DTQ3"/>
<sequence>MSLKLRPTKKRKKGKTAPRLDEDEEDAVGLGKRKRLGWKGRAAHGSDKRDTAHVSTKWLRLQKDVSHGSATLQPHRVDCPREAQPPCEAFPLRPRR</sequence>
<organism evidence="2">
    <name type="scientific">Cucumis melo</name>
    <name type="common">Muskmelon</name>
    <dbReference type="NCBI Taxonomy" id="3656"/>
    <lineage>
        <taxon>Eukaryota</taxon>
        <taxon>Viridiplantae</taxon>
        <taxon>Streptophyta</taxon>
        <taxon>Embryophyta</taxon>
        <taxon>Tracheophyta</taxon>
        <taxon>Spermatophyta</taxon>
        <taxon>Magnoliopsida</taxon>
        <taxon>eudicotyledons</taxon>
        <taxon>Gunneridae</taxon>
        <taxon>Pentapetalae</taxon>
        <taxon>rosids</taxon>
        <taxon>fabids</taxon>
        <taxon>Cucurbitales</taxon>
        <taxon>Cucurbitaceae</taxon>
        <taxon>Benincaseae</taxon>
        <taxon>Cucumis</taxon>
    </lineage>
</organism>
<feature type="compositionally biased region" description="Basic residues" evidence="1">
    <location>
        <begin position="1"/>
        <end position="16"/>
    </location>
</feature>